<evidence type="ECO:0000313" key="7">
    <source>
        <dbReference type="EMBL" id="CAD5235276.1"/>
    </source>
</evidence>
<protein>
    <submittedName>
        <fullName evidence="7">(pine wood nematode) hypothetical protein</fullName>
    </submittedName>
</protein>
<comment type="similarity">
    <text evidence="2">Belongs to the ATP-dependent AMP-binding enzyme family.</text>
</comment>
<dbReference type="Gene3D" id="3.30.300.30">
    <property type="match status" value="1"/>
</dbReference>
<reference evidence="7" key="2">
    <citation type="submission" date="2020-09" db="EMBL/GenBank/DDBJ databases">
        <authorList>
            <person name="Kikuchi T."/>
        </authorList>
    </citation>
    <scope>NUCLEOTIDE SEQUENCE</scope>
    <source>
        <strain evidence="7">Ka4C1</strain>
    </source>
</reference>
<dbReference type="InterPro" id="IPR042099">
    <property type="entry name" value="ANL_N_sf"/>
</dbReference>
<sequence length="541" mass="60054">MIFKSFVESCANPKITNQPVHKYIFDTLVKYGKDRPNQPIFVDGLSGEEVTVTQLYNRTCSIADFFVKNGFQKGDLVLTAVENGWPYVCTMLACSSLGGGVAGSHPKNSFYELVHQIRLTKAKVILAQDYVLEKLADHLHECPLVQTVINVGSNNNLTSLNGKSIKVITVEEIVSNRVASLPSIEFDPKTTVYFVPPSSGTTGLPKAVQLSHSAHLTALNCHMAGFRRLGSINWRDHYFLLNMQCGFAYGQMQTLLCMAAGTIGVFLRHTDDKGYCEAVDKYKVSFLHTNPTLVQSLINYRRANPKSLGSAKVVLVSGAPLKEKRKTEFTELFPHTILQQAYEMTEGLVTVGDSNAPVDSVGSLAPDTELKILDPETTAELGYNQVGELFVRNQTLTLGYIDNPKANAELFNDDGFLATGDIGYITEKGHIFLVDRRKEMIKVQGKSVAPGQLEDLLLANSKVKDCAVVGVPDDELDERIYGFVVKGNEELTEQECISNVNDNIIYYKHITGRVFFVDEIPRNLNGKVLRRQLREYVQNHS</sequence>
<gene>
    <name evidence="7" type="ORF">BXYJ_LOCUS15367</name>
</gene>
<proteinExistence type="inferred from homology"/>
<dbReference type="PANTHER" id="PTHR24096:SF149">
    <property type="entry name" value="AMP-BINDING DOMAIN-CONTAINING PROTEIN-RELATED"/>
    <property type="match status" value="1"/>
</dbReference>
<dbReference type="Pfam" id="PF13193">
    <property type="entry name" value="AMP-binding_C"/>
    <property type="match status" value="1"/>
</dbReference>
<reference evidence="10" key="1">
    <citation type="submission" date="2016-11" db="UniProtKB">
        <authorList>
            <consortium name="WormBaseParasite"/>
        </authorList>
    </citation>
    <scope>IDENTIFICATION</scope>
</reference>
<evidence type="ECO:0000256" key="1">
    <source>
        <dbReference type="ARBA" id="ARBA00004275"/>
    </source>
</evidence>
<dbReference type="eggNOG" id="KOG1176">
    <property type="taxonomic scope" value="Eukaryota"/>
</dbReference>
<evidence type="ECO:0000313" key="10">
    <source>
        <dbReference type="WBParaSite" id="BXY_0104600.1"/>
    </source>
</evidence>
<dbReference type="InterPro" id="IPR025110">
    <property type="entry name" value="AMP-bd_C"/>
</dbReference>
<feature type="domain" description="AMP-dependent synthetase/ligase" evidence="5">
    <location>
        <begin position="33"/>
        <end position="400"/>
    </location>
</feature>
<organism evidence="8 10">
    <name type="scientific">Bursaphelenchus xylophilus</name>
    <name type="common">Pinewood nematode worm</name>
    <name type="synonym">Aphelenchoides xylophilus</name>
    <dbReference type="NCBI Taxonomy" id="6326"/>
    <lineage>
        <taxon>Eukaryota</taxon>
        <taxon>Metazoa</taxon>
        <taxon>Ecdysozoa</taxon>
        <taxon>Nematoda</taxon>
        <taxon>Chromadorea</taxon>
        <taxon>Rhabditida</taxon>
        <taxon>Tylenchina</taxon>
        <taxon>Tylenchomorpha</taxon>
        <taxon>Aphelenchoidea</taxon>
        <taxon>Aphelenchoididae</taxon>
        <taxon>Bursaphelenchus</taxon>
    </lineage>
</organism>
<comment type="subcellular location">
    <subcellularLocation>
        <location evidence="1">Peroxisome</location>
    </subcellularLocation>
</comment>
<dbReference type="Proteomes" id="UP000582659">
    <property type="component" value="Unassembled WGS sequence"/>
</dbReference>
<dbReference type="Proteomes" id="UP000095284">
    <property type="component" value="Unplaced"/>
</dbReference>
<dbReference type="PROSITE" id="PS00455">
    <property type="entry name" value="AMP_BINDING"/>
    <property type="match status" value="1"/>
</dbReference>
<dbReference type="GO" id="GO:0005777">
    <property type="term" value="C:peroxisome"/>
    <property type="evidence" value="ECO:0007669"/>
    <property type="project" value="UniProtKB-SubCell"/>
</dbReference>
<dbReference type="InterPro" id="IPR000873">
    <property type="entry name" value="AMP-dep_synth/lig_dom"/>
</dbReference>
<dbReference type="InterPro" id="IPR045851">
    <property type="entry name" value="AMP-bd_C_sf"/>
</dbReference>
<keyword evidence="4" id="KW-0576">Peroxisome</keyword>
<dbReference type="EMBL" id="CAJFCV020000006">
    <property type="protein sequence ID" value="CAG9131577.1"/>
    <property type="molecule type" value="Genomic_DNA"/>
</dbReference>
<dbReference type="PANTHER" id="PTHR24096">
    <property type="entry name" value="LONG-CHAIN-FATTY-ACID--COA LIGASE"/>
    <property type="match status" value="1"/>
</dbReference>
<dbReference type="InterPro" id="IPR020845">
    <property type="entry name" value="AMP-binding_CS"/>
</dbReference>
<dbReference type="SMR" id="A0A1I7RK14"/>
<keyword evidence="9" id="KW-1185">Reference proteome</keyword>
<feature type="domain" description="AMP-binding enzyme C-terminal" evidence="6">
    <location>
        <begin position="453"/>
        <end position="527"/>
    </location>
</feature>
<dbReference type="Pfam" id="PF00501">
    <property type="entry name" value="AMP-binding"/>
    <property type="match status" value="1"/>
</dbReference>
<dbReference type="Proteomes" id="UP000659654">
    <property type="component" value="Unassembled WGS sequence"/>
</dbReference>
<evidence type="ECO:0000256" key="2">
    <source>
        <dbReference type="ARBA" id="ARBA00006432"/>
    </source>
</evidence>
<evidence type="ECO:0000259" key="6">
    <source>
        <dbReference type="Pfam" id="PF13193"/>
    </source>
</evidence>
<evidence type="ECO:0000313" key="9">
    <source>
        <dbReference type="Proteomes" id="UP000659654"/>
    </source>
</evidence>
<name>A0A1I7RK14_BURXY</name>
<keyword evidence="3" id="KW-0436">Ligase</keyword>
<dbReference type="OrthoDB" id="10253869at2759"/>
<dbReference type="WBParaSite" id="BXY_0104600.1">
    <property type="protein sequence ID" value="BXY_0104600.1"/>
    <property type="gene ID" value="BXY_0104600"/>
</dbReference>
<evidence type="ECO:0000256" key="4">
    <source>
        <dbReference type="ARBA" id="ARBA00023140"/>
    </source>
</evidence>
<evidence type="ECO:0000256" key="3">
    <source>
        <dbReference type="ARBA" id="ARBA00022598"/>
    </source>
</evidence>
<dbReference type="AlphaFoldDB" id="A0A1I7RK14"/>
<dbReference type="EMBL" id="CAJFDI010000006">
    <property type="protein sequence ID" value="CAD5235276.1"/>
    <property type="molecule type" value="Genomic_DNA"/>
</dbReference>
<dbReference type="GO" id="GO:0016405">
    <property type="term" value="F:CoA-ligase activity"/>
    <property type="evidence" value="ECO:0007669"/>
    <property type="project" value="TreeGrafter"/>
</dbReference>
<evidence type="ECO:0000313" key="8">
    <source>
        <dbReference type="Proteomes" id="UP000095284"/>
    </source>
</evidence>
<evidence type="ECO:0000259" key="5">
    <source>
        <dbReference type="Pfam" id="PF00501"/>
    </source>
</evidence>
<dbReference type="SUPFAM" id="SSF56801">
    <property type="entry name" value="Acetyl-CoA synthetase-like"/>
    <property type="match status" value="1"/>
</dbReference>
<dbReference type="Gene3D" id="3.40.50.12780">
    <property type="entry name" value="N-terminal domain of ligase-like"/>
    <property type="match status" value="1"/>
</dbReference>
<accession>A0A1I7RK14</accession>